<dbReference type="Proteomes" id="UP000076532">
    <property type="component" value="Unassembled WGS sequence"/>
</dbReference>
<evidence type="ECO:0000313" key="1">
    <source>
        <dbReference type="EMBL" id="KZP08747.1"/>
    </source>
</evidence>
<accession>A0A165XP77</accession>
<gene>
    <name evidence="1" type="ORF">FIBSPDRAFT_964555</name>
</gene>
<evidence type="ECO:0000313" key="2">
    <source>
        <dbReference type="Proteomes" id="UP000076532"/>
    </source>
</evidence>
<organism evidence="1 2">
    <name type="scientific">Athelia psychrophila</name>
    <dbReference type="NCBI Taxonomy" id="1759441"/>
    <lineage>
        <taxon>Eukaryota</taxon>
        <taxon>Fungi</taxon>
        <taxon>Dikarya</taxon>
        <taxon>Basidiomycota</taxon>
        <taxon>Agaricomycotina</taxon>
        <taxon>Agaricomycetes</taxon>
        <taxon>Agaricomycetidae</taxon>
        <taxon>Atheliales</taxon>
        <taxon>Atheliaceae</taxon>
        <taxon>Athelia</taxon>
    </lineage>
</organism>
<dbReference type="STRING" id="436010.A0A165XP77"/>
<name>A0A165XP77_9AGAM</name>
<keyword evidence="2" id="KW-1185">Reference proteome</keyword>
<dbReference type="OrthoDB" id="2104739at2759"/>
<dbReference type="EMBL" id="KV417715">
    <property type="protein sequence ID" value="KZP08747.1"/>
    <property type="molecule type" value="Genomic_DNA"/>
</dbReference>
<reference evidence="1 2" key="1">
    <citation type="journal article" date="2016" name="Mol. Biol. Evol.">
        <title>Comparative Genomics of Early-Diverging Mushroom-Forming Fungi Provides Insights into the Origins of Lignocellulose Decay Capabilities.</title>
        <authorList>
            <person name="Nagy L.G."/>
            <person name="Riley R."/>
            <person name="Tritt A."/>
            <person name="Adam C."/>
            <person name="Daum C."/>
            <person name="Floudas D."/>
            <person name="Sun H."/>
            <person name="Yadav J.S."/>
            <person name="Pangilinan J."/>
            <person name="Larsson K.H."/>
            <person name="Matsuura K."/>
            <person name="Barry K."/>
            <person name="Labutti K."/>
            <person name="Kuo R."/>
            <person name="Ohm R.A."/>
            <person name="Bhattacharya S.S."/>
            <person name="Shirouzu T."/>
            <person name="Yoshinaga Y."/>
            <person name="Martin F.M."/>
            <person name="Grigoriev I.V."/>
            <person name="Hibbett D.S."/>
        </authorList>
    </citation>
    <scope>NUCLEOTIDE SEQUENCE [LARGE SCALE GENOMIC DNA]</scope>
    <source>
        <strain evidence="1 2">CBS 109695</strain>
    </source>
</reference>
<sequence length="354" mass="38661">MPQPLPPNQYGIGTQEHNAYATCLRYEMEAIAGLPPVISGLQSVALARVLGYMSIHAPTALGRTNVSNAVMSCATTAQLADVAKLYVTHFIGCFRSAKGRTPAPSSPPSRPSFDVVSDTILHELLEAPQNHQTAKKLALIRDDYRCVISGRVDMTTYKTNPEVGAAWDVRFAQGHIPGMGTTHCAHIIPESLHHNISGENEGGDKHQYAASVWAVMDRFGEVCGIEELNDPDIHCMENVMTMNSNLYDCFDSLDIWLEATQTINQYNVRATRPAFLTQLGVQNPITLPTNHDLSAPDPRYLKLHAACAQVAHLSGAAEYFDNILKDIEGIRVLATDGSSSDLLDFKLLPLTKHG</sequence>
<proteinExistence type="predicted"/>
<protein>
    <recommendedName>
        <fullName evidence="3">HNH nuclease domain-containing protein</fullName>
    </recommendedName>
</protein>
<dbReference type="AlphaFoldDB" id="A0A165XP77"/>
<evidence type="ECO:0008006" key="3">
    <source>
        <dbReference type="Google" id="ProtNLM"/>
    </source>
</evidence>